<name>A0A174EQ81_9FIRM</name>
<dbReference type="EMBL" id="CYZL01000013">
    <property type="protein sequence ID" value="CUO39984.1"/>
    <property type="molecule type" value="Genomic_DNA"/>
</dbReference>
<dbReference type="EMBL" id="QSOE01000006">
    <property type="protein sequence ID" value="RGI91836.1"/>
    <property type="molecule type" value="Genomic_DNA"/>
</dbReference>
<dbReference type="AlphaFoldDB" id="A0A174EQ81"/>
<organism evidence="2 4">
    <name type="scientific">Anaerobutyricum hallii</name>
    <dbReference type="NCBI Taxonomy" id="39488"/>
    <lineage>
        <taxon>Bacteria</taxon>
        <taxon>Bacillati</taxon>
        <taxon>Bacillota</taxon>
        <taxon>Clostridia</taxon>
        <taxon>Lachnospirales</taxon>
        <taxon>Lachnospiraceae</taxon>
        <taxon>Anaerobutyricum</taxon>
    </lineage>
</organism>
<feature type="domain" description="HTH cro/C1-type" evidence="1">
    <location>
        <begin position="8"/>
        <end position="61"/>
    </location>
</feature>
<dbReference type="InterPro" id="IPR010982">
    <property type="entry name" value="Lambda_DNA-bd_dom_sf"/>
</dbReference>
<dbReference type="GO" id="GO:0003677">
    <property type="term" value="F:DNA binding"/>
    <property type="evidence" value="ECO:0007669"/>
    <property type="project" value="InterPro"/>
</dbReference>
<evidence type="ECO:0000313" key="4">
    <source>
        <dbReference type="Proteomes" id="UP000095679"/>
    </source>
</evidence>
<dbReference type="RefSeq" id="WP_055298791.1">
    <property type="nucleotide sequence ID" value="NZ_BLYK01000030.1"/>
</dbReference>
<reference evidence="2 4" key="1">
    <citation type="submission" date="2015-09" db="EMBL/GenBank/DDBJ databases">
        <authorList>
            <consortium name="Pathogen Informatics"/>
        </authorList>
    </citation>
    <scope>NUCLEOTIDE SEQUENCE [LARGE SCALE GENOMIC DNA]</scope>
    <source>
        <strain evidence="2 4">2789STDY5834835</strain>
    </source>
</reference>
<dbReference type="Proteomes" id="UP000095679">
    <property type="component" value="Unassembled WGS sequence"/>
</dbReference>
<reference evidence="3 5" key="2">
    <citation type="submission" date="2018-08" db="EMBL/GenBank/DDBJ databases">
        <title>A genome reference for cultivated species of the human gut microbiota.</title>
        <authorList>
            <person name="Zou Y."/>
            <person name="Xue W."/>
            <person name="Luo G."/>
        </authorList>
    </citation>
    <scope>NUCLEOTIDE SEQUENCE [LARGE SCALE GENOMIC DNA]</scope>
    <source>
        <strain evidence="3 5">TM10-1AC</strain>
    </source>
</reference>
<evidence type="ECO:0000313" key="5">
    <source>
        <dbReference type="Proteomes" id="UP000262524"/>
    </source>
</evidence>
<dbReference type="InterPro" id="IPR001387">
    <property type="entry name" value="Cro/C1-type_HTH"/>
</dbReference>
<dbReference type="Gene3D" id="1.10.260.40">
    <property type="entry name" value="lambda repressor-like DNA-binding domains"/>
    <property type="match status" value="1"/>
</dbReference>
<dbReference type="SUPFAM" id="SSF47413">
    <property type="entry name" value="lambda repressor-like DNA-binding domains"/>
    <property type="match status" value="1"/>
</dbReference>
<dbReference type="PROSITE" id="PS50943">
    <property type="entry name" value="HTH_CROC1"/>
    <property type="match status" value="1"/>
</dbReference>
<evidence type="ECO:0000313" key="3">
    <source>
        <dbReference type="EMBL" id="RGI91836.1"/>
    </source>
</evidence>
<dbReference type="Proteomes" id="UP000262524">
    <property type="component" value="Unassembled WGS sequence"/>
</dbReference>
<protein>
    <submittedName>
        <fullName evidence="2">Predicted transcriptional regulator</fullName>
    </submittedName>
    <submittedName>
        <fullName evidence="3">XRE family transcriptional regulator</fullName>
    </submittedName>
</protein>
<gene>
    <name evidence="3" type="ORF">DXD91_01825</name>
    <name evidence="2" type="ORF">ERS852450_01736</name>
</gene>
<sequence>MRISYNRLWKLLIDKNLKKKDLMERCSISSASVAKLTKGDNITTDVLLRICKGLDCDFADIMQVIPDEKPGEKET</sequence>
<dbReference type="Pfam" id="PF13443">
    <property type="entry name" value="HTH_26"/>
    <property type="match status" value="1"/>
</dbReference>
<evidence type="ECO:0000313" key="2">
    <source>
        <dbReference type="EMBL" id="CUO39984.1"/>
    </source>
</evidence>
<evidence type="ECO:0000259" key="1">
    <source>
        <dbReference type="PROSITE" id="PS50943"/>
    </source>
</evidence>
<accession>A0A174EQ81</accession>
<proteinExistence type="predicted"/>